<feature type="compositionally biased region" description="Basic and acidic residues" evidence="1">
    <location>
        <begin position="1"/>
        <end position="11"/>
    </location>
</feature>
<protein>
    <submittedName>
        <fullName evidence="2">Uncharacterized protein</fullName>
    </submittedName>
</protein>
<proteinExistence type="predicted"/>
<feature type="compositionally biased region" description="Basic and acidic residues" evidence="1">
    <location>
        <begin position="29"/>
        <end position="52"/>
    </location>
</feature>
<organism evidence="2 3">
    <name type="scientific">Dibothriocephalus latus</name>
    <name type="common">Fish tapeworm</name>
    <name type="synonym">Diphyllobothrium latum</name>
    <dbReference type="NCBI Taxonomy" id="60516"/>
    <lineage>
        <taxon>Eukaryota</taxon>
        <taxon>Metazoa</taxon>
        <taxon>Spiralia</taxon>
        <taxon>Lophotrochozoa</taxon>
        <taxon>Platyhelminthes</taxon>
        <taxon>Cestoda</taxon>
        <taxon>Eucestoda</taxon>
        <taxon>Diphyllobothriidea</taxon>
        <taxon>Diphyllobothriidae</taxon>
        <taxon>Dibothriocephalus</taxon>
    </lineage>
</organism>
<evidence type="ECO:0000313" key="2">
    <source>
        <dbReference type="EMBL" id="VDK34217.1"/>
    </source>
</evidence>
<gene>
    <name evidence="2" type="ORF">DILT_LOCUS562</name>
</gene>
<evidence type="ECO:0000313" key="3">
    <source>
        <dbReference type="Proteomes" id="UP000281553"/>
    </source>
</evidence>
<dbReference type="OrthoDB" id="6286807at2759"/>
<dbReference type="Proteomes" id="UP000281553">
    <property type="component" value="Unassembled WGS sequence"/>
</dbReference>
<name>A0A3P6PN41_DIBLA</name>
<accession>A0A3P6PN41</accession>
<reference evidence="2 3" key="1">
    <citation type="submission" date="2018-11" db="EMBL/GenBank/DDBJ databases">
        <authorList>
            <consortium name="Pathogen Informatics"/>
        </authorList>
    </citation>
    <scope>NUCLEOTIDE SEQUENCE [LARGE SCALE GENOMIC DNA]</scope>
</reference>
<feature type="region of interest" description="Disordered" evidence="1">
    <location>
        <begin position="1"/>
        <end position="52"/>
    </location>
</feature>
<dbReference type="EMBL" id="UYRU01002460">
    <property type="protein sequence ID" value="VDK34217.1"/>
    <property type="molecule type" value="Genomic_DNA"/>
</dbReference>
<dbReference type="AlphaFoldDB" id="A0A3P6PN41"/>
<sequence length="109" mass="12503">MYRNAEGKSGDAPHQPAVCSPSKPSTVQRTEKTRERPKEERKKEVVSEELDPEVKEKKRRAKLIRRVKTTGLENLSTMLDIKLDAEMLEDYIYGLQTICLPKSESLSQE</sequence>
<keyword evidence="3" id="KW-1185">Reference proteome</keyword>
<evidence type="ECO:0000256" key="1">
    <source>
        <dbReference type="SAM" id="MobiDB-lite"/>
    </source>
</evidence>